<proteinExistence type="inferred from homology"/>
<dbReference type="SUPFAM" id="SSF51735">
    <property type="entry name" value="NAD(P)-binding Rossmann-fold domains"/>
    <property type="match status" value="1"/>
</dbReference>
<dbReference type="OrthoDB" id="9806974at2"/>
<dbReference type="PANTHER" id="PTHR43477:SF1">
    <property type="entry name" value="DIHYDROANTICAPSIN 7-DEHYDROGENASE"/>
    <property type="match status" value="1"/>
</dbReference>
<dbReference type="NCBIfam" id="NF005449">
    <property type="entry name" value="PRK07041.1"/>
    <property type="match status" value="1"/>
</dbReference>
<sequence>MDLENKHVVIVGGGSGMGLGLAKAALDRGAKVTIAGRSQDRLDKANETLGNRAVTASLDAGDADSAKNAYASMGSIDHLVTTAAALTYAPIADIALEDVQQMLAGKFWGPFFAARFAGATIREGGSITFFSGLAAYRPGPGTAVVAAVNAGLEGLAKALAVELAPLRVNVLSPGVVETPGWDFMPEADRRAFFEGQTKSLPSRYVGTPADVAEAALSLMTNRYVTGTVLHVDGGGRLA</sequence>
<dbReference type="EMBL" id="VIWP01000011">
    <property type="protein sequence ID" value="TWF47539.1"/>
    <property type="molecule type" value="Genomic_DNA"/>
</dbReference>
<accession>A0A561QB04</accession>
<evidence type="ECO:0000313" key="4">
    <source>
        <dbReference type="Proteomes" id="UP000320653"/>
    </source>
</evidence>
<dbReference type="PRINTS" id="PR00081">
    <property type="entry name" value="GDHRDH"/>
</dbReference>
<comment type="caution">
    <text evidence="3">The sequence shown here is derived from an EMBL/GenBank/DDBJ whole genome shotgun (WGS) entry which is preliminary data.</text>
</comment>
<dbReference type="InterPro" id="IPR002347">
    <property type="entry name" value="SDR_fam"/>
</dbReference>
<organism evidence="3 4">
    <name type="scientific">Neorhizobium alkalisoli</name>
    <dbReference type="NCBI Taxonomy" id="528178"/>
    <lineage>
        <taxon>Bacteria</taxon>
        <taxon>Pseudomonadati</taxon>
        <taxon>Pseudomonadota</taxon>
        <taxon>Alphaproteobacteria</taxon>
        <taxon>Hyphomicrobiales</taxon>
        <taxon>Rhizobiaceae</taxon>
        <taxon>Rhizobium/Agrobacterium group</taxon>
        <taxon>Neorhizobium</taxon>
    </lineage>
</organism>
<dbReference type="InterPro" id="IPR051122">
    <property type="entry name" value="SDR_DHRS6-like"/>
</dbReference>
<dbReference type="PANTHER" id="PTHR43477">
    <property type="entry name" value="DIHYDROANTICAPSIN 7-DEHYDROGENASE"/>
    <property type="match status" value="1"/>
</dbReference>
<dbReference type="Gene3D" id="3.40.50.720">
    <property type="entry name" value="NAD(P)-binding Rossmann-like Domain"/>
    <property type="match status" value="1"/>
</dbReference>
<evidence type="ECO:0000313" key="3">
    <source>
        <dbReference type="EMBL" id="TWF47539.1"/>
    </source>
</evidence>
<dbReference type="RefSeq" id="WP_145642336.1">
    <property type="nucleotide sequence ID" value="NZ_VIWP01000011.1"/>
</dbReference>
<dbReference type="Pfam" id="PF13561">
    <property type="entry name" value="adh_short_C2"/>
    <property type="match status" value="1"/>
</dbReference>
<dbReference type="InterPro" id="IPR036291">
    <property type="entry name" value="NAD(P)-bd_dom_sf"/>
</dbReference>
<keyword evidence="4" id="KW-1185">Reference proteome</keyword>
<keyword evidence="2" id="KW-0560">Oxidoreductase</keyword>
<dbReference type="AlphaFoldDB" id="A0A561QB04"/>
<evidence type="ECO:0000256" key="2">
    <source>
        <dbReference type="ARBA" id="ARBA00023002"/>
    </source>
</evidence>
<dbReference type="GO" id="GO:0016491">
    <property type="term" value="F:oxidoreductase activity"/>
    <property type="evidence" value="ECO:0007669"/>
    <property type="project" value="UniProtKB-KW"/>
</dbReference>
<evidence type="ECO:0000256" key="1">
    <source>
        <dbReference type="ARBA" id="ARBA00006484"/>
    </source>
</evidence>
<comment type="similarity">
    <text evidence="1">Belongs to the short-chain dehydrogenases/reductases (SDR) family.</text>
</comment>
<dbReference type="Proteomes" id="UP000320653">
    <property type="component" value="Unassembled WGS sequence"/>
</dbReference>
<reference evidence="3 4" key="1">
    <citation type="submission" date="2019-06" db="EMBL/GenBank/DDBJ databases">
        <title>Sorghum-associated microbial communities from plants grown in Nebraska, USA.</title>
        <authorList>
            <person name="Schachtman D."/>
        </authorList>
    </citation>
    <scope>NUCLEOTIDE SEQUENCE [LARGE SCALE GENOMIC DNA]</scope>
    <source>
        <strain evidence="3 4">1225</strain>
    </source>
</reference>
<name>A0A561QB04_9HYPH</name>
<gene>
    <name evidence="3" type="ORF">FHW37_11142</name>
</gene>
<protein>
    <submittedName>
        <fullName evidence="3">NAD(P)-dependent dehydrogenase (Short-subunit alcohol dehydrogenase family)</fullName>
    </submittedName>
</protein>